<sequence>MPKTKRPAVVHGTSSSATLEDQIAPITSSDKIKFSSNTIKTKN</sequence>
<proteinExistence type="predicted"/>
<evidence type="ECO:0000313" key="2">
    <source>
        <dbReference type="Proteomes" id="UP000663836"/>
    </source>
</evidence>
<dbReference type="EMBL" id="CAJOBD010037452">
    <property type="protein sequence ID" value="CAF4306958.1"/>
    <property type="molecule type" value="Genomic_DNA"/>
</dbReference>
<organism evidence="1 2">
    <name type="scientific">Rotaria sordida</name>
    <dbReference type="NCBI Taxonomy" id="392033"/>
    <lineage>
        <taxon>Eukaryota</taxon>
        <taxon>Metazoa</taxon>
        <taxon>Spiralia</taxon>
        <taxon>Gnathifera</taxon>
        <taxon>Rotifera</taxon>
        <taxon>Eurotatoria</taxon>
        <taxon>Bdelloidea</taxon>
        <taxon>Philodinida</taxon>
        <taxon>Philodinidae</taxon>
        <taxon>Rotaria</taxon>
    </lineage>
</organism>
<dbReference type="AlphaFoldDB" id="A0A820ICW8"/>
<comment type="caution">
    <text evidence="1">The sequence shown here is derived from an EMBL/GenBank/DDBJ whole genome shotgun (WGS) entry which is preliminary data.</text>
</comment>
<reference evidence="1" key="1">
    <citation type="submission" date="2021-02" db="EMBL/GenBank/DDBJ databases">
        <authorList>
            <person name="Nowell W R."/>
        </authorList>
    </citation>
    <scope>NUCLEOTIDE SEQUENCE</scope>
</reference>
<gene>
    <name evidence="1" type="ORF">JBS370_LOCUS40580</name>
</gene>
<name>A0A820ICW8_9BILA</name>
<evidence type="ECO:0000313" key="1">
    <source>
        <dbReference type="EMBL" id="CAF4306958.1"/>
    </source>
</evidence>
<protein>
    <submittedName>
        <fullName evidence="1">Uncharacterized protein</fullName>
    </submittedName>
</protein>
<accession>A0A820ICW8</accession>
<feature type="non-terminal residue" evidence="1">
    <location>
        <position position="43"/>
    </location>
</feature>
<dbReference type="Proteomes" id="UP000663836">
    <property type="component" value="Unassembled WGS sequence"/>
</dbReference>